<dbReference type="InterPro" id="IPR027961">
    <property type="entry name" value="DUF4442"/>
</dbReference>
<dbReference type="EMBL" id="RJUL01000002">
    <property type="protein sequence ID" value="ROQ29698.1"/>
    <property type="molecule type" value="Genomic_DNA"/>
</dbReference>
<name>A0A3N1PP04_9GAMM</name>
<reference evidence="1 2" key="1">
    <citation type="submission" date="2018-11" db="EMBL/GenBank/DDBJ databases">
        <title>Genomic Encyclopedia of Type Strains, Phase IV (KMG-IV): sequencing the most valuable type-strain genomes for metagenomic binning, comparative biology and taxonomic classification.</title>
        <authorList>
            <person name="Goeker M."/>
        </authorList>
    </citation>
    <scope>NUCLEOTIDE SEQUENCE [LARGE SCALE GENOMIC DNA]</scope>
    <source>
        <strain evidence="1 2">DSM 21945</strain>
    </source>
</reference>
<accession>A0A3N1PP04</accession>
<gene>
    <name evidence="1" type="ORF">EDC28_10263</name>
</gene>
<evidence type="ECO:0000313" key="1">
    <source>
        <dbReference type="EMBL" id="ROQ29698.1"/>
    </source>
</evidence>
<dbReference type="SUPFAM" id="SSF54637">
    <property type="entry name" value="Thioesterase/thiol ester dehydrase-isomerase"/>
    <property type="match status" value="1"/>
</dbReference>
<organism evidence="1 2">
    <name type="scientific">Gallaecimonas pentaromativorans</name>
    <dbReference type="NCBI Taxonomy" id="584787"/>
    <lineage>
        <taxon>Bacteria</taxon>
        <taxon>Pseudomonadati</taxon>
        <taxon>Pseudomonadota</taxon>
        <taxon>Gammaproteobacteria</taxon>
        <taxon>Enterobacterales</taxon>
        <taxon>Gallaecimonadaceae</taxon>
        <taxon>Gallaecimonas</taxon>
    </lineage>
</organism>
<dbReference type="Gene3D" id="3.10.129.10">
    <property type="entry name" value="Hotdog Thioesterase"/>
    <property type="match status" value="1"/>
</dbReference>
<sequence>MKSWLFKKGTRIRPLLNLWPPFLFTGIRVAELSADFRYCRVELKNRPWTKNVNGTQFGGSLFAMTDPIYSLMLMGLVGKRFHVWDRSAKVHFEKPGSGKVVAEFHVTEGLLRDIEQATATGEKYLPEVVTDIKDNQGDLVARVERTLYIRLKRHYRPEL</sequence>
<dbReference type="RefSeq" id="WP_123420641.1">
    <property type="nucleotide sequence ID" value="NZ_RJUL01000002.1"/>
</dbReference>
<proteinExistence type="predicted"/>
<protein>
    <submittedName>
        <fullName evidence="1">Acyl-coenzyme A thioesterase PaaI-like protein</fullName>
    </submittedName>
</protein>
<dbReference type="STRING" id="584787.GCA_001247655_01534"/>
<dbReference type="AlphaFoldDB" id="A0A3N1PP04"/>
<dbReference type="Pfam" id="PF14539">
    <property type="entry name" value="DUF4442"/>
    <property type="match status" value="1"/>
</dbReference>
<keyword evidence="2" id="KW-1185">Reference proteome</keyword>
<evidence type="ECO:0000313" key="2">
    <source>
        <dbReference type="Proteomes" id="UP000268033"/>
    </source>
</evidence>
<comment type="caution">
    <text evidence="1">The sequence shown here is derived from an EMBL/GenBank/DDBJ whole genome shotgun (WGS) entry which is preliminary data.</text>
</comment>
<dbReference type="Proteomes" id="UP000268033">
    <property type="component" value="Unassembled WGS sequence"/>
</dbReference>
<dbReference type="InterPro" id="IPR029069">
    <property type="entry name" value="HotDog_dom_sf"/>
</dbReference>